<dbReference type="Proteomes" id="UP000774130">
    <property type="component" value="Unassembled WGS sequence"/>
</dbReference>
<protein>
    <recommendedName>
        <fullName evidence="4">Membrane protein 6-pyruvoyl-tetrahydropterin synthase-related domain-containing protein</fullName>
    </recommendedName>
</protein>
<feature type="transmembrane region" description="Helical" evidence="1">
    <location>
        <begin position="292"/>
        <end position="313"/>
    </location>
</feature>
<name>A0ABS6T8I9_9ENTE</name>
<reference evidence="2 3" key="1">
    <citation type="submission" date="2021-06" db="EMBL/GenBank/DDBJ databases">
        <title>Enterococcus alishanensis sp. nov., a novel lactic acid bacterium isolated from fresh coffee beans.</title>
        <authorList>
            <person name="Chen Y.-S."/>
        </authorList>
    </citation>
    <scope>NUCLEOTIDE SEQUENCE [LARGE SCALE GENOMIC DNA]</scope>
    <source>
        <strain evidence="2 3">ALS3</strain>
    </source>
</reference>
<feature type="transmembrane region" description="Helical" evidence="1">
    <location>
        <begin position="139"/>
        <end position="156"/>
    </location>
</feature>
<evidence type="ECO:0000313" key="2">
    <source>
        <dbReference type="EMBL" id="MBV7389210.1"/>
    </source>
</evidence>
<evidence type="ECO:0000313" key="3">
    <source>
        <dbReference type="Proteomes" id="UP000774130"/>
    </source>
</evidence>
<organism evidence="2 3">
    <name type="scientific">Enterococcus alishanensis</name>
    <dbReference type="NCBI Taxonomy" id="1303817"/>
    <lineage>
        <taxon>Bacteria</taxon>
        <taxon>Bacillati</taxon>
        <taxon>Bacillota</taxon>
        <taxon>Bacilli</taxon>
        <taxon>Lactobacillales</taxon>
        <taxon>Enterococcaceae</taxon>
        <taxon>Enterococcus</taxon>
    </lineage>
</organism>
<feature type="transmembrane region" description="Helical" evidence="1">
    <location>
        <begin position="538"/>
        <end position="558"/>
    </location>
</feature>
<feature type="transmembrane region" description="Helical" evidence="1">
    <location>
        <begin position="102"/>
        <end position="119"/>
    </location>
</feature>
<feature type="transmembrane region" description="Helical" evidence="1">
    <location>
        <begin position="193"/>
        <end position="223"/>
    </location>
</feature>
<evidence type="ECO:0008006" key="4">
    <source>
        <dbReference type="Google" id="ProtNLM"/>
    </source>
</evidence>
<feature type="transmembrane region" description="Helical" evidence="1">
    <location>
        <begin position="325"/>
        <end position="344"/>
    </location>
</feature>
<comment type="caution">
    <text evidence="2">The sequence shown here is derived from an EMBL/GenBank/DDBJ whole genome shotgun (WGS) entry which is preliminary data.</text>
</comment>
<feature type="transmembrane region" description="Helical" evidence="1">
    <location>
        <begin position="7"/>
        <end position="25"/>
    </location>
</feature>
<dbReference type="EMBL" id="JAHUZB010000001">
    <property type="protein sequence ID" value="MBV7389210.1"/>
    <property type="molecule type" value="Genomic_DNA"/>
</dbReference>
<keyword evidence="1" id="KW-1133">Transmembrane helix</keyword>
<proteinExistence type="predicted"/>
<gene>
    <name evidence="2" type="ORF">KUA55_00845</name>
</gene>
<sequence length="567" mass="64099">MTFKKTISLLGLFLVISFIYTLPMLRLTSPHFQLLQGDDLAFHFMRTFSMTDQLKEIGYPTGVGNFSPFQYAYGVNLFYPYETTVLPLALLTMAVGKIFKGYYLYVLLLTFLTLLSAYYGMRYFLKLQLLPLSDKGMKIAPFIFAVVYSFSQYRLVNIFMRTALGEGAAFVFLPLIMAGFFSLFFDQGKKKSWLIFGMAGLIYTHFVSSLLVVLFLVICLLLLIPKWSVTVWKQLIFSGAMAALLSAFCLVPMLEQMQHLDITGAYQASLVEGAQMTGSLAYLFSFVSPEKYSYYTVGIFILIPYLGSLLLFFLPGKKNLFRNKFGFLLLIMTGLLIFMTTNVFPWDYLEGSFIQIIQFPFRLNLLATLLGAVCGSLFFAEVLTAFSKHSGLLITVSLLLYLATPLVVSQYLTSQKIMEKYTTATDLQKDGYYNEVSLSMFDYLPKIADPYEYLNKQGKINQEKTTIDYTMTGNRAKVNTEKIVANSAVELPLAGYKGVTVKDSDGKDLSFKVAKNGKIRLTKFPKDEFVTVIYQATLLYKVSFFVSAATLILLPIILKFRNTRGSK</sequence>
<feature type="transmembrane region" description="Helical" evidence="1">
    <location>
        <begin position="235"/>
        <end position="254"/>
    </location>
</feature>
<feature type="transmembrane region" description="Helical" evidence="1">
    <location>
        <begin position="168"/>
        <end position="187"/>
    </location>
</feature>
<feature type="transmembrane region" description="Helical" evidence="1">
    <location>
        <begin position="77"/>
        <end position="95"/>
    </location>
</feature>
<dbReference type="RefSeq" id="WP_218324277.1">
    <property type="nucleotide sequence ID" value="NZ_JAHUZB010000001.1"/>
</dbReference>
<keyword evidence="1" id="KW-0472">Membrane</keyword>
<keyword evidence="1" id="KW-0812">Transmembrane</keyword>
<feature type="transmembrane region" description="Helical" evidence="1">
    <location>
        <begin position="356"/>
        <end position="380"/>
    </location>
</feature>
<feature type="transmembrane region" description="Helical" evidence="1">
    <location>
        <begin position="392"/>
        <end position="412"/>
    </location>
</feature>
<accession>A0ABS6T8I9</accession>
<evidence type="ECO:0000256" key="1">
    <source>
        <dbReference type="SAM" id="Phobius"/>
    </source>
</evidence>
<keyword evidence="3" id="KW-1185">Reference proteome</keyword>